<sequence length="53" mass="6184">MEIKVKLNKREIEEIVAYYFSNNKDAHEPIVNQLKNGEVEVIYEDCSIEDGIL</sequence>
<organism evidence="1 2">
    <name type="scientific">Metabacillus arenae</name>
    <dbReference type="NCBI Taxonomy" id="2771434"/>
    <lineage>
        <taxon>Bacteria</taxon>
        <taxon>Bacillati</taxon>
        <taxon>Bacillota</taxon>
        <taxon>Bacilli</taxon>
        <taxon>Bacillales</taxon>
        <taxon>Bacillaceae</taxon>
        <taxon>Metabacillus</taxon>
    </lineage>
</organism>
<evidence type="ECO:0000313" key="1">
    <source>
        <dbReference type="EMBL" id="MBD1379101.1"/>
    </source>
</evidence>
<proteinExistence type="predicted"/>
<dbReference type="RefSeq" id="WP_191155414.1">
    <property type="nucleotide sequence ID" value="NZ_JACXAI010000002.1"/>
</dbReference>
<dbReference type="AlphaFoldDB" id="A0A926NJP7"/>
<evidence type="ECO:0000313" key="2">
    <source>
        <dbReference type="Proteomes" id="UP000626844"/>
    </source>
</evidence>
<name>A0A926NJP7_9BACI</name>
<protein>
    <submittedName>
        <fullName evidence="1">Uncharacterized protein</fullName>
    </submittedName>
</protein>
<reference evidence="1" key="1">
    <citation type="submission" date="2020-09" db="EMBL/GenBank/DDBJ databases">
        <title>A novel bacterium of genus Bacillus, isolated from South China Sea.</title>
        <authorList>
            <person name="Huang H."/>
            <person name="Mo K."/>
            <person name="Hu Y."/>
        </authorList>
    </citation>
    <scope>NUCLEOTIDE SEQUENCE</scope>
    <source>
        <strain evidence="1">IB182487</strain>
    </source>
</reference>
<keyword evidence="2" id="KW-1185">Reference proteome</keyword>
<gene>
    <name evidence="1" type="ORF">IC621_02555</name>
</gene>
<dbReference type="EMBL" id="JACXAI010000002">
    <property type="protein sequence ID" value="MBD1379101.1"/>
    <property type="molecule type" value="Genomic_DNA"/>
</dbReference>
<dbReference type="Proteomes" id="UP000626844">
    <property type="component" value="Unassembled WGS sequence"/>
</dbReference>
<accession>A0A926NJP7</accession>
<comment type="caution">
    <text evidence="1">The sequence shown here is derived from an EMBL/GenBank/DDBJ whole genome shotgun (WGS) entry which is preliminary data.</text>
</comment>